<evidence type="ECO:0000259" key="12">
    <source>
        <dbReference type="Pfam" id="PF08263"/>
    </source>
</evidence>
<dbReference type="PROSITE" id="PS51450">
    <property type="entry name" value="LRR"/>
    <property type="match status" value="1"/>
</dbReference>
<organism evidence="13 14">
    <name type="scientific">Deinandra increscens subsp. villosa</name>
    <dbReference type="NCBI Taxonomy" id="3103831"/>
    <lineage>
        <taxon>Eukaryota</taxon>
        <taxon>Viridiplantae</taxon>
        <taxon>Streptophyta</taxon>
        <taxon>Embryophyta</taxon>
        <taxon>Tracheophyta</taxon>
        <taxon>Spermatophyta</taxon>
        <taxon>Magnoliopsida</taxon>
        <taxon>eudicotyledons</taxon>
        <taxon>Gunneridae</taxon>
        <taxon>Pentapetalae</taxon>
        <taxon>asterids</taxon>
        <taxon>campanulids</taxon>
        <taxon>Asterales</taxon>
        <taxon>Asteraceae</taxon>
        <taxon>Asteroideae</taxon>
        <taxon>Heliantheae alliance</taxon>
        <taxon>Madieae</taxon>
        <taxon>Madiinae</taxon>
        <taxon>Deinandra</taxon>
    </lineage>
</organism>
<dbReference type="PANTHER" id="PTHR48063:SF101">
    <property type="entry name" value="LRR RECEPTOR-LIKE SERINE_THREONINE-PROTEIN KINASE FLS2"/>
    <property type="match status" value="1"/>
</dbReference>
<evidence type="ECO:0000256" key="6">
    <source>
        <dbReference type="ARBA" id="ARBA00022729"/>
    </source>
</evidence>
<protein>
    <recommendedName>
        <fullName evidence="12">Leucine-rich repeat-containing N-terminal plant-type domain-containing protein</fullName>
    </recommendedName>
</protein>
<evidence type="ECO:0000313" key="13">
    <source>
        <dbReference type="EMBL" id="KAK9048844.1"/>
    </source>
</evidence>
<dbReference type="FunFam" id="3.80.10.10:FF:000095">
    <property type="entry name" value="LRR receptor-like serine/threonine-protein kinase GSO1"/>
    <property type="match status" value="2"/>
</dbReference>
<keyword evidence="10" id="KW-0325">Glycoprotein</keyword>
<evidence type="ECO:0000256" key="10">
    <source>
        <dbReference type="ARBA" id="ARBA00023180"/>
    </source>
</evidence>
<feature type="domain" description="Leucine-rich repeat-containing N-terminal plant-type" evidence="12">
    <location>
        <begin position="40"/>
        <end position="81"/>
    </location>
</feature>
<dbReference type="GO" id="GO:0051707">
    <property type="term" value="P:response to other organism"/>
    <property type="evidence" value="ECO:0007669"/>
    <property type="project" value="UniProtKB-ARBA"/>
</dbReference>
<dbReference type="Pfam" id="PF13855">
    <property type="entry name" value="LRR_8"/>
    <property type="match status" value="2"/>
</dbReference>
<dbReference type="AlphaFoldDB" id="A0AAP0C390"/>
<dbReference type="EMBL" id="JBCNJP010009833">
    <property type="protein sequence ID" value="KAK9048844.1"/>
    <property type="molecule type" value="Genomic_DNA"/>
</dbReference>
<evidence type="ECO:0000256" key="11">
    <source>
        <dbReference type="SAM" id="Phobius"/>
    </source>
</evidence>
<dbReference type="InterPro" id="IPR013210">
    <property type="entry name" value="LRR_N_plant-typ"/>
</dbReference>
<dbReference type="SMART" id="SM00365">
    <property type="entry name" value="LRR_SD22"/>
    <property type="match status" value="7"/>
</dbReference>
<name>A0AAP0C390_9ASTR</name>
<proteinExistence type="inferred from homology"/>
<reference evidence="13 14" key="1">
    <citation type="submission" date="2024-04" db="EMBL/GenBank/DDBJ databases">
        <title>The reference genome of an endangered Asteraceae, Deinandra increscens subsp. villosa, native to the Central Coast of California.</title>
        <authorList>
            <person name="Guilliams M."/>
            <person name="Hasenstab-Lehman K."/>
            <person name="Meyer R."/>
            <person name="Mcevoy S."/>
        </authorList>
    </citation>
    <scope>NUCLEOTIDE SEQUENCE [LARGE SCALE GENOMIC DNA]</scope>
    <source>
        <tissue evidence="13">Leaf</tissue>
    </source>
</reference>
<keyword evidence="9 11" id="KW-0472">Membrane</keyword>
<dbReference type="Proteomes" id="UP001408789">
    <property type="component" value="Unassembled WGS sequence"/>
</dbReference>
<dbReference type="GO" id="GO:0006952">
    <property type="term" value="P:defense response"/>
    <property type="evidence" value="ECO:0007669"/>
    <property type="project" value="UniProtKB-ARBA"/>
</dbReference>
<dbReference type="Pfam" id="PF08263">
    <property type="entry name" value="LRRNT_2"/>
    <property type="match status" value="1"/>
</dbReference>
<dbReference type="PRINTS" id="PR00019">
    <property type="entry name" value="LEURICHRPT"/>
</dbReference>
<dbReference type="Gene3D" id="3.80.10.10">
    <property type="entry name" value="Ribonuclease Inhibitor"/>
    <property type="match status" value="6"/>
</dbReference>
<evidence type="ECO:0000256" key="1">
    <source>
        <dbReference type="ARBA" id="ARBA00004251"/>
    </source>
</evidence>
<dbReference type="InterPro" id="IPR032675">
    <property type="entry name" value="LRR_dom_sf"/>
</dbReference>
<accession>A0AAP0C390</accession>
<keyword evidence="5 11" id="KW-0812">Transmembrane</keyword>
<dbReference type="Pfam" id="PF00560">
    <property type="entry name" value="LRR_1"/>
    <property type="match status" value="7"/>
</dbReference>
<keyword evidence="14" id="KW-1185">Reference proteome</keyword>
<evidence type="ECO:0000256" key="4">
    <source>
        <dbReference type="ARBA" id="ARBA00022614"/>
    </source>
</evidence>
<keyword evidence="4" id="KW-0433">Leucine-rich repeat</keyword>
<comment type="caution">
    <text evidence="13">The sequence shown here is derived from an EMBL/GenBank/DDBJ whole genome shotgun (WGS) entry which is preliminary data.</text>
</comment>
<evidence type="ECO:0000256" key="9">
    <source>
        <dbReference type="ARBA" id="ARBA00023136"/>
    </source>
</evidence>
<keyword evidence="8 11" id="KW-1133">Transmembrane helix</keyword>
<keyword evidence="3" id="KW-1003">Cell membrane</keyword>
<dbReference type="SUPFAM" id="SSF52058">
    <property type="entry name" value="L domain-like"/>
    <property type="match status" value="2"/>
</dbReference>
<dbReference type="SUPFAM" id="SSF52047">
    <property type="entry name" value="RNI-like"/>
    <property type="match status" value="1"/>
</dbReference>
<dbReference type="InterPro" id="IPR003591">
    <property type="entry name" value="Leu-rich_rpt_typical-subtyp"/>
</dbReference>
<evidence type="ECO:0000256" key="5">
    <source>
        <dbReference type="ARBA" id="ARBA00022692"/>
    </source>
</evidence>
<gene>
    <name evidence="13" type="ORF">SSX86_032192</name>
</gene>
<comment type="similarity">
    <text evidence="2">Belongs to the RLP family.</text>
</comment>
<feature type="transmembrane region" description="Helical" evidence="11">
    <location>
        <begin position="946"/>
        <end position="967"/>
    </location>
</feature>
<comment type="subcellular location">
    <subcellularLocation>
        <location evidence="1">Cell membrane</location>
        <topology evidence="1">Single-pass type I membrane protein</topology>
    </subcellularLocation>
</comment>
<evidence type="ECO:0000313" key="14">
    <source>
        <dbReference type="Proteomes" id="UP001408789"/>
    </source>
</evidence>
<sequence length="1003" mass="111402">MPNSRVLMVSYDMILYLPLIFIFINTNLVSGIIPETRCVDHERIALLQFKKALVDDHALLNSWKNSTNACDCCRWRGVGCNNSTGQVIALDLSGIWSDQEDQKLGLSGEIDSSLLSLSSLTYLDLSGNNFTRIPEFIGSLKSLHHLNLSGVELTSPKIPHQLGNLSNLQTLDLEGTPVFIKDTHWLSSLSSLKYLDLSNIYLSYSVSLLNTAIKLPSLVELRLRNSFLPVNTANSFLDPLTNLSNSFYVLDLHNNDLPSDTIYPWLFNFSRSLSVVNLSVNKLLGTIPDAFGTFRNLKTLDLGFNNGLKGGIPSSFRNLSHLRRLLLYRNDLDQDLPSLFSNLHVRSLQVLGLSWNRISGSLPDFTTFSALTELYLDNNRLNGSFPRKFQENSSLLILHLWSNRINGLLPDLSVFGSLSELYLDNNLLQGTLGGLLGSLFKLKSLDASYNFFQGTITEQHFVNLSRLVYLDLSHNSLALNLSPDWSPPFQLGTISLSSCKLRSSFPTWLKTQKNLVVLDISDNGINGTVPNWFWESVIPHLQYLNLSSNEIYGTVPDLVSGEIPLIDLGSNSFSGSLPLFPANTAVLIVSDNMFSGPVSSLCHLTTTLSFLDLSNNKLSGKLPNCWNSYEQLFILNLENNEFTGEIPDSIGALRSVFMMSMRGNRLTGELPSFLRNCTDLGLLDLGENMLSGKIPEWIGESFWMLRVLSLSSNRFHGAIPASLCMLKKIQILDLSVNIISGTIPKCVNNLSGMSTGRTYATIGFDESGLDHSQRFIGYRTMFKETLQWKGRQSEYRNTLGLVVSLDLSSNRLTGEIPDQITSLLGLVAVNLSRNSLTGPIPEHVGLLRWLDFLDLSRNHLAGGVPLSLSQLSNLGMLDLSFNNLSGRIPKSTQLQSFDMSSYTGNPTLCGVPLLNECPGDGDGTRGGRQEDIEEVEDDGKWISNGFYVSIVVGFVFGFWGLCGSLLVSDSWRHGYFEFLSMVKDKTIVTVELNFARLYRRTPT</sequence>
<evidence type="ECO:0000256" key="2">
    <source>
        <dbReference type="ARBA" id="ARBA00009592"/>
    </source>
</evidence>
<keyword evidence="6" id="KW-0732">Signal</keyword>
<dbReference type="GO" id="GO:0005886">
    <property type="term" value="C:plasma membrane"/>
    <property type="evidence" value="ECO:0007669"/>
    <property type="project" value="UniProtKB-SubCell"/>
</dbReference>
<dbReference type="InterPro" id="IPR001611">
    <property type="entry name" value="Leu-rich_rpt"/>
</dbReference>
<keyword evidence="7" id="KW-0677">Repeat</keyword>
<dbReference type="InterPro" id="IPR046956">
    <property type="entry name" value="RLP23-like"/>
</dbReference>
<dbReference type="SMART" id="SM00369">
    <property type="entry name" value="LRR_TYP"/>
    <property type="match status" value="9"/>
</dbReference>
<dbReference type="FunFam" id="3.80.10.10:FF:000111">
    <property type="entry name" value="LRR receptor-like serine/threonine-protein kinase ERECTA"/>
    <property type="match status" value="1"/>
</dbReference>
<evidence type="ECO:0000256" key="8">
    <source>
        <dbReference type="ARBA" id="ARBA00022989"/>
    </source>
</evidence>
<evidence type="ECO:0000256" key="3">
    <source>
        <dbReference type="ARBA" id="ARBA00022475"/>
    </source>
</evidence>
<dbReference type="PANTHER" id="PTHR48063">
    <property type="entry name" value="LRR RECEPTOR-LIKE KINASE"/>
    <property type="match status" value="1"/>
</dbReference>
<evidence type="ECO:0000256" key="7">
    <source>
        <dbReference type="ARBA" id="ARBA00022737"/>
    </source>
</evidence>